<dbReference type="GO" id="GO:0016616">
    <property type="term" value="F:oxidoreductase activity, acting on the CH-OH group of donors, NAD or NADP as acceptor"/>
    <property type="evidence" value="ECO:0007669"/>
    <property type="project" value="InterPro"/>
</dbReference>
<dbReference type="InterPro" id="IPR051729">
    <property type="entry name" value="Opine/Lysopine_DH"/>
</dbReference>
<evidence type="ECO:0000259" key="4">
    <source>
        <dbReference type="Pfam" id="PF02317"/>
    </source>
</evidence>
<dbReference type="InterPro" id="IPR003421">
    <property type="entry name" value="Opine_DH"/>
</dbReference>
<dbReference type="EMBL" id="BMCT01000004">
    <property type="protein sequence ID" value="GGF68314.1"/>
    <property type="molecule type" value="Genomic_DNA"/>
</dbReference>
<dbReference type="InterPro" id="IPR036291">
    <property type="entry name" value="NAD(P)-bd_dom_sf"/>
</dbReference>
<dbReference type="AlphaFoldDB" id="A0A917C3J9"/>
<dbReference type="InterPro" id="IPR011128">
    <property type="entry name" value="G3P_DH_NAD-dep_N"/>
</dbReference>
<reference evidence="5" key="1">
    <citation type="journal article" date="2014" name="Int. J. Syst. Evol. Microbiol.">
        <title>Complete genome sequence of Corynebacterium casei LMG S-19264T (=DSM 44701T), isolated from a smear-ripened cheese.</title>
        <authorList>
            <consortium name="US DOE Joint Genome Institute (JGI-PGF)"/>
            <person name="Walter F."/>
            <person name="Albersmeier A."/>
            <person name="Kalinowski J."/>
            <person name="Ruckert C."/>
        </authorList>
    </citation>
    <scope>NUCLEOTIDE SEQUENCE</scope>
    <source>
        <strain evidence="5">CCM 7897</strain>
    </source>
</reference>
<evidence type="ECO:0000256" key="1">
    <source>
        <dbReference type="ARBA" id="ARBA00023002"/>
    </source>
</evidence>
<dbReference type="PANTHER" id="PTHR38015:SF1">
    <property type="entry name" value="OPINE DEHYDROGENASE DOMAIN-CONTAINING PROTEIN"/>
    <property type="match status" value="1"/>
</dbReference>
<dbReference type="PANTHER" id="PTHR38015">
    <property type="entry name" value="BLR6086 PROTEIN"/>
    <property type="match status" value="1"/>
</dbReference>
<organism evidence="5 6">
    <name type="scientific">Azorhizobium oxalatiphilum</name>
    <dbReference type="NCBI Taxonomy" id="980631"/>
    <lineage>
        <taxon>Bacteria</taxon>
        <taxon>Pseudomonadati</taxon>
        <taxon>Pseudomonadota</taxon>
        <taxon>Alphaproteobacteria</taxon>
        <taxon>Hyphomicrobiales</taxon>
        <taxon>Xanthobacteraceae</taxon>
        <taxon>Azorhizobium</taxon>
    </lineage>
</organism>
<keyword evidence="2" id="KW-0732">Signal</keyword>
<dbReference type="Proteomes" id="UP000606044">
    <property type="component" value="Unassembled WGS sequence"/>
</dbReference>
<dbReference type="InterPro" id="IPR008927">
    <property type="entry name" value="6-PGluconate_DH-like_C_sf"/>
</dbReference>
<gene>
    <name evidence="5" type="ORF">GCM10007301_30000</name>
</gene>
<dbReference type="InterPro" id="IPR013328">
    <property type="entry name" value="6PGD_dom2"/>
</dbReference>
<keyword evidence="1" id="KW-0560">Oxidoreductase</keyword>
<feature type="domain" description="Opine dehydrogenase" evidence="4">
    <location>
        <begin position="193"/>
        <end position="328"/>
    </location>
</feature>
<proteinExistence type="predicted"/>
<dbReference type="GO" id="GO:0051287">
    <property type="term" value="F:NAD binding"/>
    <property type="evidence" value="ECO:0007669"/>
    <property type="project" value="InterPro"/>
</dbReference>
<evidence type="ECO:0000313" key="5">
    <source>
        <dbReference type="EMBL" id="GGF68314.1"/>
    </source>
</evidence>
<feature type="domain" description="Glycerol-3-phosphate dehydrogenase NAD-dependent N-terminal" evidence="3">
    <location>
        <begin position="7"/>
        <end position="106"/>
    </location>
</feature>
<dbReference type="RefSeq" id="WP_280514980.1">
    <property type="nucleotide sequence ID" value="NZ_BMCT01000004.1"/>
</dbReference>
<keyword evidence="6" id="KW-1185">Reference proteome</keyword>
<dbReference type="SUPFAM" id="SSF51735">
    <property type="entry name" value="NAD(P)-binding Rossmann-fold domains"/>
    <property type="match status" value="1"/>
</dbReference>
<evidence type="ECO:0000313" key="6">
    <source>
        <dbReference type="Proteomes" id="UP000606044"/>
    </source>
</evidence>
<sequence length="365" mass="38120">MTLRSLKVAVLGAGSMGLATSALLASRGHAPIMWSPSGGSTHGLAPRTVIRASGALAGEWEIGIAASLAEALGEADAVVLAVDGGGHRPVMEAAAPLLRPGVPFIIGAAHSMGAVALSALLAARDISLPIISWNTTVATAHKTDATSVDIRTVRPRIEAAVMPARDRAAALDLCHELTGALIEPRGDALAIALLSNSNPVFHVPVCLLNISRIEHRESWAPYGQTTEAVGRLMEALDAERIAVAQAYGSTIHSLNEHFHRSFRTPLGPMAQMNATLFASGRGPKGPRSVDHRYISQDLSYGLVFAAEVARLAGVATPVHDATITLAGASIGRDYKAENTLLEALKLEGLSVPAILQRATNGFFET</sequence>
<accession>A0A917C3J9</accession>
<comment type="caution">
    <text evidence="5">The sequence shown here is derived from an EMBL/GenBank/DDBJ whole genome shotgun (WGS) entry which is preliminary data.</text>
</comment>
<evidence type="ECO:0000259" key="3">
    <source>
        <dbReference type="Pfam" id="PF01210"/>
    </source>
</evidence>
<evidence type="ECO:0000256" key="2">
    <source>
        <dbReference type="SAM" id="SignalP"/>
    </source>
</evidence>
<feature type="signal peptide" evidence="2">
    <location>
        <begin position="1"/>
        <end position="24"/>
    </location>
</feature>
<dbReference type="GO" id="GO:0046168">
    <property type="term" value="P:glycerol-3-phosphate catabolic process"/>
    <property type="evidence" value="ECO:0007669"/>
    <property type="project" value="InterPro"/>
</dbReference>
<dbReference type="Gene3D" id="3.40.50.720">
    <property type="entry name" value="NAD(P)-binding Rossmann-like Domain"/>
    <property type="match status" value="1"/>
</dbReference>
<dbReference type="Pfam" id="PF02317">
    <property type="entry name" value="Octopine_DH"/>
    <property type="match status" value="1"/>
</dbReference>
<name>A0A917C3J9_9HYPH</name>
<feature type="chain" id="PRO_5037161300" evidence="2">
    <location>
        <begin position="25"/>
        <end position="365"/>
    </location>
</feature>
<reference evidence="5" key="2">
    <citation type="submission" date="2020-09" db="EMBL/GenBank/DDBJ databases">
        <authorList>
            <person name="Sun Q."/>
            <person name="Sedlacek I."/>
        </authorList>
    </citation>
    <scope>NUCLEOTIDE SEQUENCE</scope>
    <source>
        <strain evidence="5">CCM 7897</strain>
    </source>
</reference>
<dbReference type="Gene3D" id="1.10.1040.10">
    <property type="entry name" value="N-(1-d-carboxylethyl)-l-norvaline Dehydrogenase, domain 2"/>
    <property type="match status" value="1"/>
</dbReference>
<dbReference type="SUPFAM" id="SSF48179">
    <property type="entry name" value="6-phosphogluconate dehydrogenase C-terminal domain-like"/>
    <property type="match status" value="1"/>
</dbReference>
<protein>
    <submittedName>
        <fullName evidence="5">Opine dehydrogenase</fullName>
    </submittedName>
</protein>
<dbReference type="Pfam" id="PF01210">
    <property type="entry name" value="NAD_Gly3P_dh_N"/>
    <property type="match status" value="1"/>
</dbReference>